<feature type="signal peptide" evidence="4">
    <location>
        <begin position="1"/>
        <end position="33"/>
    </location>
</feature>
<dbReference type="Proteomes" id="UP000181980">
    <property type="component" value="Unassembled WGS sequence"/>
</dbReference>
<protein>
    <recommendedName>
        <fullName evidence="3">exo-alpha-sialidase</fullName>
        <ecNumber evidence="3">3.2.1.18</ecNumber>
    </recommendedName>
</protein>
<comment type="similarity">
    <text evidence="2">Belongs to the glycosyl hydrolase 33 family.</text>
</comment>
<dbReference type="GO" id="GO:0009313">
    <property type="term" value="P:oligosaccharide catabolic process"/>
    <property type="evidence" value="ECO:0007669"/>
    <property type="project" value="TreeGrafter"/>
</dbReference>
<dbReference type="SUPFAM" id="SSF49785">
    <property type="entry name" value="Galactose-binding domain-like"/>
    <property type="match status" value="1"/>
</dbReference>
<gene>
    <name evidence="6" type="ORF">SAMN04488561_2283</name>
</gene>
<dbReference type="InterPro" id="IPR026856">
    <property type="entry name" value="Sialidase_fam"/>
</dbReference>
<dbReference type="InterPro" id="IPR036278">
    <property type="entry name" value="Sialidase_sf"/>
</dbReference>
<dbReference type="STRING" id="561176.SAMN04488561_2283"/>
<dbReference type="Pfam" id="PF13088">
    <property type="entry name" value="BNR_2"/>
    <property type="match status" value="1"/>
</dbReference>
<dbReference type="AlphaFoldDB" id="A0A1H5KW17"/>
<dbReference type="InterPro" id="IPR008979">
    <property type="entry name" value="Galactose-bd-like_sf"/>
</dbReference>
<evidence type="ECO:0000256" key="1">
    <source>
        <dbReference type="ARBA" id="ARBA00000427"/>
    </source>
</evidence>
<dbReference type="PANTHER" id="PTHR10628:SF30">
    <property type="entry name" value="EXO-ALPHA-SIALIDASE"/>
    <property type="match status" value="1"/>
</dbReference>
<dbReference type="RefSeq" id="WP_069112760.1">
    <property type="nucleotide sequence ID" value="NZ_FNUC01000003.1"/>
</dbReference>
<evidence type="ECO:0000313" key="6">
    <source>
        <dbReference type="EMBL" id="SEE69025.1"/>
    </source>
</evidence>
<dbReference type="InterPro" id="IPR006311">
    <property type="entry name" value="TAT_signal"/>
</dbReference>
<comment type="catalytic activity">
    <reaction evidence="1">
        <text>Hydrolysis of alpha-(2-&gt;3)-, alpha-(2-&gt;6)-, alpha-(2-&gt;8)- glycosidic linkages of terminal sialic acid residues in oligosaccharides, glycoproteins, glycolipids, colominic acid and synthetic substrates.</text>
        <dbReference type="EC" id="3.2.1.18"/>
    </reaction>
</comment>
<dbReference type="GO" id="GO:0004308">
    <property type="term" value="F:exo-alpha-sialidase activity"/>
    <property type="evidence" value="ECO:0007669"/>
    <property type="project" value="UniProtKB-EC"/>
</dbReference>
<name>A0A1H5KW17_9ACTN</name>
<evidence type="ECO:0000256" key="3">
    <source>
        <dbReference type="ARBA" id="ARBA00012733"/>
    </source>
</evidence>
<evidence type="ECO:0000313" key="7">
    <source>
        <dbReference type="Proteomes" id="UP000181980"/>
    </source>
</evidence>
<dbReference type="GO" id="GO:0016020">
    <property type="term" value="C:membrane"/>
    <property type="evidence" value="ECO:0007669"/>
    <property type="project" value="TreeGrafter"/>
</dbReference>
<dbReference type="GO" id="GO:0006689">
    <property type="term" value="P:ganglioside catabolic process"/>
    <property type="evidence" value="ECO:0007669"/>
    <property type="project" value="TreeGrafter"/>
</dbReference>
<reference evidence="7" key="1">
    <citation type="submission" date="2016-10" db="EMBL/GenBank/DDBJ databases">
        <authorList>
            <person name="Varghese N."/>
            <person name="Submissions S."/>
        </authorList>
    </citation>
    <scope>NUCLEOTIDE SEQUENCE [LARGE SCALE GENOMIC DNA]</scope>
    <source>
        <strain evidence="7">DSM 45237</strain>
    </source>
</reference>
<dbReference type="Gene3D" id="2.60.120.260">
    <property type="entry name" value="Galactose-binding domain-like"/>
    <property type="match status" value="2"/>
</dbReference>
<sequence>MSQPIPRRTFLALSATTMATVALPAVSPGRAAAAPTALASSNGWTAADADPFASALTDLGRTTPLALDYDYRSVGADLGSVRSFTAVEIVQASSLSRLNSRDLALYVSNDNAAWQRVDDAEHVELGSTTWLYLGAGRSARYVKVHSHRGDTSGYTCVINNLAADLRVYDLGPHEFVGGNGGSWAYRTPVVITNANAVTLRDRAAFLSFQTLGTAALIAAGKLAPDLRDLRLADASGRELHAYSNSYGVYVRVPQIAASSSITVYAYSGNPGATNRIDRDTGALQVQYGHRVLQRLPASADAIKVAQLPSGRMITVSTAPSLGGINARYSSDGGRSWGALETFKAFTGVPGAKGEGPEGLLWDPVRGVLTFFFRISFAYTEGGDFTDPAQNNVQTYVIQAGSFTATGRPVWDATGPRHVPLTNRTTGNPASWALSYTNPIRTSSGAYLHVMSYIVRPDGTFVSSVIRSADGGLTWTQSMDELALPGQFGFEKGITEAGIAELGDGSIAILARQQLGRKTYLAASRSTDDGVTWSAATDSTVLSSNTQPALFPGAAPGSLMLSWSGHNGFSQTSYYRNNLTAAYSDDDGARWHGYQDLLGATELSAPGWAAVTELRQAQNADSAPSGTGDRLFGWITPGDTPKTLLVEEFDRYVRDSQGALDTVNFRKAAGTANGTELADWRWWRSSRTGTLDFITGQRASRRAVRLRSSANAGASASRLFPAIRRGYVRAAVRLTATGGGLRLCLQEGFSDSYDAPGTALSLLVTASGEVRATTSDTFVTTADIGHQNDDTTPADGRLIALGQYGAVGFDYQNRSVGADLYSTRTVSSIEVVDNDLVGPAGNRLDPGQLRIWRSSDNAAWTEVTGWTGTETGSVITLSGPSFSARYVKVSQPYADTAFTFANDRPRILRVLPDLGSPQPFAPLSTPTALATGSWHQLFVDVDLPGGAIAVSVDGTLRATLPLVHAAEVVSHLFLAFDPAATAGDVAVDELIVQDTAGGMPAVSSVGTTVPVP</sequence>
<feature type="chain" id="PRO_5010198218" description="exo-alpha-sialidase" evidence="4">
    <location>
        <begin position="34"/>
        <end position="1011"/>
    </location>
</feature>
<dbReference type="PANTHER" id="PTHR10628">
    <property type="entry name" value="SIALIDASE"/>
    <property type="match status" value="1"/>
</dbReference>
<dbReference type="PROSITE" id="PS51318">
    <property type="entry name" value="TAT"/>
    <property type="match status" value="1"/>
</dbReference>
<dbReference type="OrthoDB" id="41724at2"/>
<evidence type="ECO:0000259" key="5">
    <source>
        <dbReference type="Pfam" id="PF13088"/>
    </source>
</evidence>
<dbReference type="CDD" id="cd15482">
    <property type="entry name" value="Sialidase_non-viral"/>
    <property type="match status" value="1"/>
</dbReference>
<dbReference type="InterPro" id="IPR011040">
    <property type="entry name" value="Sialidase"/>
</dbReference>
<dbReference type="EC" id="3.2.1.18" evidence="3"/>
<keyword evidence="4" id="KW-0732">Signal</keyword>
<organism evidence="6 7">
    <name type="scientific">Jiangella alba</name>
    <dbReference type="NCBI Taxonomy" id="561176"/>
    <lineage>
        <taxon>Bacteria</taxon>
        <taxon>Bacillati</taxon>
        <taxon>Actinomycetota</taxon>
        <taxon>Actinomycetes</taxon>
        <taxon>Jiangellales</taxon>
        <taxon>Jiangellaceae</taxon>
        <taxon>Jiangella</taxon>
    </lineage>
</organism>
<proteinExistence type="inferred from homology"/>
<dbReference type="EMBL" id="FNUC01000003">
    <property type="protein sequence ID" value="SEE69025.1"/>
    <property type="molecule type" value="Genomic_DNA"/>
</dbReference>
<dbReference type="Gene3D" id="2.120.10.10">
    <property type="match status" value="1"/>
</dbReference>
<dbReference type="GO" id="GO:0005737">
    <property type="term" value="C:cytoplasm"/>
    <property type="evidence" value="ECO:0007669"/>
    <property type="project" value="TreeGrafter"/>
</dbReference>
<feature type="domain" description="Sialidase" evidence="5">
    <location>
        <begin position="437"/>
        <end position="596"/>
    </location>
</feature>
<dbReference type="SUPFAM" id="SSF50939">
    <property type="entry name" value="Sialidases"/>
    <property type="match status" value="1"/>
</dbReference>
<evidence type="ECO:0000256" key="4">
    <source>
        <dbReference type="SAM" id="SignalP"/>
    </source>
</evidence>
<accession>A0A1H5KW17</accession>
<keyword evidence="7" id="KW-1185">Reference proteome</keyword>
<evidence type="ECO:0000256" key="2">
    <source>
        <dbReference type="ARBA" id="ARBA00009348"/>
    </source>
</evidence>